<evidence type="ECO:0008006" key="3">
    <source>
        <dbReference type="Google" id="ProtNLM"/>
    </source>
</evidence>
<evidence type="ECO:0000313" key="2">
    <source>
        <dbReference type="Proteomes" id="UP000015105"/>
    </source>
</evidence>
<proteinExistence type="predicted"/>
<reference evidence="1" key="5">
    <citation type="journal article" date="2021" name="G3 (Bethesda)">
        <title>Aegilops tauschii genome assembly Aet v5.0 features greater sequence contiguity and improved annotation.</title>
        <authorList>
            <person name="Wang L."/>
            <person name="Zhu T."/>
            <person name="Rodriguez J.C."/>
            <person name="Deal K.R."/>
            <person name="Dubcovsky J."/>
            <person name="McGuire P.E."/>
            <person name="Lux T."/>
            <person name="Spannagl M."/>
            <person name="Mayer K.F.X."/>
            <person name="Baldrich P."/>
            <person name="Meyers B.C."/>
            <person name="Huo N."/>
            <person name="Gu Y.Q."/>
            <person name="Zhou H."/>
            <person name="Devos K.M."/>
            <person name="Bennetzen J.L."/>
            <person name="Unver T."/>
            <person name="Budak H."/>
            <person name="Gulick P.J."/>
            <person name="Galiba G."/>
            <person name="Kalapos B."/>
            <person name="Nelson D.R."/>
            <person name="Li P."/>
            <person name="You F.M."/>
            <person name="Luo M.C."/>
            <person name="Dvorak J."/>
        </authorList>
    </citation>
    <scope>NUCLEOTIDE SEQUENCE [LARGE SCALE GENOMIC DNA]</scope>
    <source>
        <strain evidence="1">cv. AL8/78</strain>
    </source>
</reference>
<reference evidence="1" key="4">
    <citation type="submission" date="2019-03" db="UniProtKB">
        <authorList>
            <consortium name="EnsemblPlants"/>
        </authorList>
    </citation>
    <scope>IDENTIFICATION</scope>
</reference>
<reference evidence="2" key="1">
    <citation type="journal article" date="2014" name="Science">
        <title>Ancient hybridizations among the ancestral genomes of bread wheat.</title>
        <authorList>
            <consortium name="International Wheat Genome Sequencing Consortium,"/>
            <person name="Marcussen T."/>
            <person name="Sandve S.R."/>
            <person name="Heier L."/>
            <person name="Spannagl M."/>
            <person name="Pfeifer M."/>
            <person name="Jakobsen K.S."/>
            <person name="Wulff B.B."/>
            <person name="Steuernagel B."/>
            <person name="Mayer K.F."/>
            <person name="Olsen O.A."/>
        </authorList>
    </citation>
    <scope>NUCLEOTIDE SEQUENCE [LARGE SCALE GENOMIC DNA]</scope>
    <source>
        <strain evidence="2">cv. AL8/78</strain>
    </source>
</reference>
<reference evidence="2" key="2">
    <citation type="journal article" date="2017" name="Nat. Plants">
        <title>The Aegilops tauschii genome reveals multiple impacts of transposons.</title>
        <authorList>
            <person name="Zhao G."/>
            <person name="Zou C."/>
            <person name="Li K."/>
            <person name="Wang K."/>
            <person name="Li T."/>
            <person name="Gao L."/>
            <person name="Zhang X."/>
            <person name="Wang H."/>
            <person name="Yang Z."/>
            <person name="Liu X."/>
            <person name="Jiang W."/>
            <person name="Mao L."/>
            <person name="Kong X."/>
            <person name="Jiao Y."/>
            <person name="Jia J."/>
        </authorList>
    </citation>
    <scope>NUCLEOTIDE SEQUENCE [LARGE SCALE GENOMIC DNA]</scope>
    <source>
        <strain evidence="2">cv. AL8/78</strain>
    </source>
</reference>
<evidence type="ECO:0000313" key="1">
    <source>
        <dbReference type="EnsemblPlants" id="AET5Gv20959700.1"/>
    </source>
</evidence>
<organism evidence="1 2">
    <name type="scientific">Aegilops tauschii subsp. strangulata</name>
    <name type="common">Goatgrass</name>
    <dbReference type="NCBI Taxonomy" id="200361"/>
    <lineage>
        <taxon>Eukaryota</taxon>
        <taxon>Viridiplantae</taxon>
        <taxon>Streptophyta</taxon>
        <taxon>Embryophyta</taxon>
        <taxon>Tracheophyta</taxon>
        <taxon>Spermatophyta</taxon>
        <taxon>Magnoliopsida</taxon>
        <taxon>Liliopsida</taxon>
        <taxon>Poales</taxon>
        <taxon>Poaceae</taxon>
        <taxon>BOP clade</taxon>
        <taxon>Pooideae</taxon>
        <taxon>Triticodae</taxon>
        <taxon>Triticeae</taxon>
        <taxon>Triticinae</taxon>
        <taxon>Aegilops</taxon>
    </lineage>
</organism>
<keyword evidence="2" id="KW-1185">Reference proteome</keyword>
<protein>
    <recommendedName>
        <fullName evidence="3">RNase H type-1 domain-containing protein</fullName>
    </recommendedName>
</protein>
<dbReference type="Gramene" id="AET5Gv20959700.1">
    <property type="protein sequence ID" value="AET5Gv20959700.1"/>
    <property type="gene ID" value="AET5Gv20959700"/>
</dbReference>
<dbReference type="Proteomes" id="UP000015105">
    <property type="component" value="Chromosome 5D"/>
</dbReference>
<dbReference type="STRING" id="200361.A0A453LYD9"/>
<reference evidence="1" key="3">
    <citation type="journal article" date="2017" name="Nature">
        <title>Genome sequence of the progenitor of the wheat D genome Aegilops tauschii.</title>
        <authorList>
            <person name="Luo M.C."/>
            <person name="Gu Y.Q."/>
            <person name="Puiu D."/>
            <person name="Wang H."/>
            <person name="Twardziok S.O."/>
            <person name="Deal K.R."/>
            <person name="Huo N."/>
            <person name="Zhu T."/>
            <person name="Wang L."/>
            <person name="Wang Y."/>
            <person name="McGuire P.E."/>
            <person name="Liu S."/>
            <person name="Long H."/>
            <person name="Ramasamy R.K."/>
            <person name="Rodriguez J.C."/>
            <person name="Van S.L."/>
            <person name="Yuan L."/>
            <person name="Wang Z."/>
            <person name="Xia Z."/>
            <person name="Xiao L."/>
            <person name="Anderson O.D."/>
            <person name="Ouyang S."/>
            <person name="Liang Y."/>
            <person name="Zimin A.V."/>
            <person name="Pertea G."/>
            <person name="Qi P."/>
            <person name="Bennetzen J.L."/>
            <person name="Dai X."/>
            <person name="Dawson M.W."/>
            <person name="Muller H.G."/>
            <person name="Kugler K."/>
            <person name="Rivarola-Duarte L."/>
            <person name="Spannagl M."/>
            <person name="Mayer K.F.X."/>
            <person name="Lu F.H."/>
            <person name="Bevan M.W."/>
            <person name="Leroy P."/>
            <person name="Li P."/>
            <person name="You F.M."/>
            <person name="Sun Q."/>
            <person name="Liu Z."/>
            <person name="Lyons E."/>
            <person name="Wicker T."/>
            <person name="Salzberg S.L."/>
            <person name="Devos K.M."/>
            <person name="Dvorak J."/>
        </authorList>
    </citation>
    <scope>NUCLEOTIDE SEQUENCE [LARGE SCALE GENOMIC DNA]</scope>
    <source>
        <strain evidence="1">cv. AL8/78</strain>
    </source>
</reference>
<sequence>MNMLQGSLPSSNFVVLCSYYSVARLYTSIWYVRNEVVHDKLAPPVQVSVRFLRSYVQSILTIAKEPEKDHLKRKSAMLDCAFSATPAATCELVNPPAGWLRPEEGRMKLNTDGSFVSADGTAGSGMILHDQNGNIVFSACRHLPLPQYFRV</sequence>
<name>A0A453LYD9_AEGTS</name>
<accession>A0A453LYD9</accession>
<dbReference type="AlphaFoldDB" id="A0A453LYD9"/>
<dbReference type="EnsemblPlants" id="AET5Gv20959700.1">
    <property type="protein sequence ID" value="AET5Gv20959700.1"/>
    <property type="gene ID" value="AET5Gv20959700"/>
</dbReference>